<dbReference type="InterPro" id="IPR042099">
    <property type="entry name" value="ANL_N_sf"/>
</dbReference>
<dbReference type="InterPro" id="IPR020806">
    <property type="entry name" value="PKS_PP-bd"/>
</dbReference>
<dbReference type="Gene3D" id="3.40.50.12780">
    <property type="entry name" value="N-terminal domain of ligase-like"/>
    <property type="match status" value="1"/>
</dbReference>
<dbReference type="Gene3D" id="3.40.50.980">
    <property type="match status" value="2"/>
</dbReference>
<dbReference type="Gene3D" id="1.10.1200.10">
    <property type="entry name" value="ACP-like"/>
    <property type="match status" value="2"/>
</dbReference>
<dbReference type="FunFam" id="1.10.1200.10:FF:000016">
    <property type="entry name" value="Non-ribosomal peptide synthase"/>
    <property type="match status" value="1"/>
</dbReference>
<evidence type="ECO:0000313" key="10">
    <source>
        <dbReference type="Proteomes" id="UP000000784"/>
    </source>
</evidence>
<dbReference type="GO" id="GO:0031177">
    <property type="term" value="F:phosphopantetheine binding"/>
    <property type="evidence" value="ECO:0007669"/>
    <property type="project" value="InterPro"/>
</dbReference>
<dbReference type="EMBL" id="CP000884">
    <property type="protein sequence ID" value="ABX37385.1"/>
    <property type="molecule type" value="Genomic_DNA"/>
</dbReference>
<dbReference type="Gene3D" id="3.30.559.10">
    <property type="entry name" value="Chloramphenicol acetyltransferase-like domain"/>
    <property type="match status" value="1"/>
</dbReference>
<dbReference type="GO" id="GO:0009239">
    <property type="term" value="P:enterobactin biosynthetic process"/>
    <property type="evidence" value="ECO:0007669"/>
    <property type="project" value="TreeGrafter"/>
</dbReference>
<dbReference type="FunFam" id="3.30.300.30:FF:000010">
    <property type="entry name" value="Enterobactin synthetase component F"/>
    <property type="match status" value="1"/>
</dbReference>
<dbReference type="GeneID" id="24114272"/>
<reference evidence="10" key="2">
    <citation type="submission" date="2007-11" db="EMBL/GenBank/DDBJ databases">
        <title>Complete sequence of Delftia acidovorans DSM 14801 / SPH-1.</title>
        <authorList>
            <person name="Copeland A."/>
            <person name="Lucas S."/>
            <person name="Lapidus A."/>
            <person name="Barry K."/>
            <person name="Glavina del Rio T."/>
            <person name="Dalin E."/>
            <person name="Tice H."/>
            <person name="Pitluck S."/>
            <person name="Lowry S."/>
            <person name="Clum A."/>
            <person name="Schmutz J."/>
            <person name="Larimer F."/>
            <person name="Land M."/>
            <person name="Hauser L."/>
            <person name="Kyrpides N."/>
            <person name="Kim E."/>
            <person name="Schleheck D."/>
            <person name="Richardson P."/>
        </authorList>
    </citation>
    <scope>NUCLEOTIDE SEQUENCE [LARGE SCALE GENOMIC DNA]</scope>
    <source>
        <strain evidence="10">DSM 14801 / SPH-1</strain>
    </source>
</reference>
<evidence type="ECO:0000256" key="1">
    <source>
        <dbReference type="ARBA" id="ARBA00001957"/>
    </source>
</evidence>
<dbReference type="InterPro" id="IPR045851">
    <property type="entry name" value="AMP-bd_C_sf"/>
</dbReference>
<evidence type="ECO:0000259" key="8">
    <source>
        <dbReference type="PROSITE" id="PS50075"/>
    </source>
</evidence>
<evidence type="ECO:0000256" key="6">
    <source>
        <dbReference type="ARBA" id="ARBA00023098"/>
    </source>
</evidence>
<evidence type="ECO:0000256" key="2">
    <source>
        <dbReference type="ARBA" id="ARBA00006432"/>
    </source>
</evidence>
<dbReference type="FunFam" id="3.40.50.12780:FF:000013">
    <property type="entry name" value="Long-chain-fatty-acid--AMP ligase FadD32"/>
    <property type="match status" value="1"/>
</dbReference>
<dbReference type="Pfam" id="PF00550">
    <property type="entry name" value="PP-binding"/>
    <property type="match status" value="2"/>
</dbReference>
<reference evidence="9 10" key="1">
    <citation type="journal article" date="2004" name="Appl. Environ. Microbiol.">
        <title>Mineralization of individual congeners of linear alkylbenzenesulfonate by defined pairs of heterotrophic bacteria.</title>
        <authorList>
            <person name="Schleheck D."/>
            <person name="Knepper T.P."/>
            <person name="Fischer K."/>
            <person name="Cook A.M."/>
        </authorList>
    </citation>
    <scope>NUCLEOTIDE SEQUENCE [LARGE SCALE GENOMIC DNA]</scope>
    <source>
        <strain evidence="10">DSM 14801 / SPH-1</strain>
    </source>
</reference>
<dbReference type="CDD" id="cd19531">
    <property type="entry name" value="LCL_NRPS-like"/>
    <property type="match status" value="1"/>
</dbReference>
<dbReference type="InterPro" id="IPR000873">
    <property type="entry name" value="AMP-dep_synth/lig_dom"/>
</dbReference>
<dbReference type="CDD" id="cd05931">
    <property type="entry name" value="FAAL"/>
    <property type="match status" value="1"/>
</dbReference>
<keyword evidence="3" id="KW-0596">Phosphopantetheine</keyword>
<keyword evidence="10" id="KW-1185">Reference proteome</keyword>
<dbReference type="SMART" id="SM00823">
    <property type="entry name" value="PKS_PP"/>
    <property type="match status" value="2"/>
</dbReference>
<keyword evidence="4" id="KW-0597">Phosphoprotein</keyword>
<accession>A9BM40</accession>
<dbReference type="Proteomes" id="UP000000784">
    <property type="component" value="Chromosome"/>
</dbReference>
<dbReference type="HOGENOM" id="CLU_000022_0_9_4"/>
<keyword evidence="5" id="KW-0276">Fatty acid metabolism</keyword>
<dbReference type="InterPro" id="IPR036736">
    <property type="entry name" value="ACP-like_sf"/>
</dbReference>
<evidence type="ECO:0000313" key="9">
    <source>
        <dbReference type="EMBL" id="ABX37385.1"/>
    </source>
</evidence>
<dbReference type="GO" id="GO:0043041">
    <property type="term" value="P:amino acid activation for nonribosomal peptide biosynthetic process"/>
    <property type="evidence" value="ECO:0007669"/>
    <property type="project" value="TreeGrafter"/>
</dbReference>
<dbReference type="GO" id="GO:0047527">
    <property type="term" value="F:2,3-dihydroxybenzoate-serine ligase activity"/>
    <property type="evidence" value="ECO:0007669"/>
    <property type="project" value="TreeGrafter"/>
</dbReference>
<sequence>MLSGQSAIAAAGQAPASLVEHLRGLAQQRPDDIWLTVAAVQDGRVVERSHSYDEFDRRVRALAARLQQLCPVGARALVMMDNDEHYAASMLACFYAGVIAVPVPPLESLRVQHLERLLGIVGDADAACVISTAEVMQALPGADARFAGIAAVAADQVDLADADAWRPHAPAADDIAFLQYTSGSTSAPKGVMVSHGNLIANEAAIQQRMDIGAGDRFMSWAPLYHDMGLIGGLLQPLYSGLPLVLTSPRLFLESPVRWLELISRHRATISGGPDFAYRMCLERIKPSQLAQLDLSSWRLAYTGAEPVRADTVTAFAQRFAACGLRPDAAYACYGLAEASLFITGGSCGAGATITSFDTEALAQGRAEESPGASQTTSLVGCGPAVPGHAVAIVDPHSLQVLEPGHVGEIWAHGPSISQGYWGKPQQTQQAFVEHAGRRWLRTGDLGFVHGGQVHVAGRIKDLIIVRGHNLYPQDIERVVEAEVEAVRKGRVAAFAVDIDGREGIGIAAEVSFGMQKLVPAQALVDALSTAVGAQCGEAPTVIVLLNPGALPRTSSGKLQRAACRQGWSARTLDAWAVFESGRFADGGSHAPQEAGAADPTTGTLAGLWREVLGGDAQHGPAGEANFFAQGGNSLAAVRLAARICRQWSLEYPVGRVFEHPRLRDQAQDIDRLCQQRQPGTALQRIAPLTEARRAMPLPLTPAQQRQWFLWKMDTRSTAYHVQGALRITGPLDAGALRAAVQGLAERHGSLRTVFNARPDGEVEQRLDPQGRLELQWLDAAQAAQGDSAQGDSAQREEHAAQWLQALCAQPFDLQQGPLARAALVRLQANEHILALVMHHIVSDGASMQILLDDLAALYAGAPDSGPALQYVDYAVWQREQAQQAQQGQQASLAYWLERLQVPPGEAQPVLALPTDHPRQALARYRAGRHGFELSGATLQALRAQARQQGDTLFTLLLAGWQALLYRYTGQEDIRVGVPVANRAHADLQGVVGFFVNTLVLRNRIDGRMRLADVLQQAREAAQGAQAHHDLPFEQLVEALQPQRSLAHSPLFQVLFNHLVEDWHALQQVPGWTVAGQPLAAADAQFELTVEVRERSDGSLGISLVYARELFEPGSMQRLAAHYAAMLGALAHQPQCAVDEVPLLGPDERQQLAAWSCNDQVLHGGDIVHRRFEQQVARSPGAPALCLGEATLGYAELNVRANQLAHHLIASGVRPGVPVGIAMERSIEMVVGLLAIMKAGAAYVPIDPEHPADRIAYMLEDSGVSLVLVQPQVRDRLPANCSAQLVDVPGLASRLQDMPAHNPAVALHGDSLVYVIYTSGSTGRPKGAANRHRSLCNRLAWGQVHQPLGPGDTVLQKTPFGFDISFWEFFWPLTTGARLALAAPGDHRDPRRLAELIARHQVSTIHFVPSMLQAFMAHPAAATCQGLQRIICSGEALSAELQAAVLQAFPGTRLLNLYGPTEAAIEVTWWDCRDEGALSVPIGRPVAGLRTHVLDAALNEVPRGVAGELYLGGVGLARGYWRRPGLSAERFVADPASRTGERLYRTGDLVRWRGDGQIDYLGRVDHQVKIRGFRIELAEVEAQLLAHPAVREAVVVARQAADGARLAAFVSVQQGQTLDMAALRSALAAALPDYMLPSSITVLDALPLNANGKVDRKALPDAPALPALERQAYEPPEGGVAATIAALWAQVLGVERIGASDNFFDLGGHSLQLIRVHGLLESRLGRELSLVDLFKHPTVSALARRIEQGADGEGGGDGAAQAAAARDGMDAAQRRREALLQRKRHIERTL</sequence>
<dbReference type="GO" id="GO:0005829">
    <property type="term" value="C:cytosol"/>
    <property type="evidence" value="ECO:0007669"/>
    <property type="project" value="TreeGrafter"/>
</dbReference>
<dbReference type="GO" id="GO:0071766">
    <property type="term" value="P:Actinobacterium-type cell wall biogenesis"/>
    <property type="evidence" value="ECO:0007669"/>
    <property type="project" value="UniProtKB-ARBA"/>
</dbReference>
<dbReference type="eggNOG" id="COG0318">
    <property type="taxonomic scope" value="Bacteria"/>
</dbReference>
<dbReference type="eggNOG" id="COG1020">
    <property type="taxonomic scope" value="Bacteria"/>
</dbReference>
<dbReference type="Pfam" id="PF00501">
    <property type="entry name" value="AMP-binding"/>
    <property type="match status" value="2"/>
</dbReference>
<dbReference type="FunFam" id="3.40.50.980:FF:000001">
    <property type="entry name" value="Non-ribosomal peptide synthetase"/>
    <property type="match status" value="1"/>
</dbReference>
<dbReference type="SUPFAM" id="SSF47336">
    <property type="entry name" value="ACP-like"/>
    <property type="match status" value="2"/>
</dbReference>
<dbReference type="GO" id="GO:0008610">
    <property type="term" value="P:lipid biosynthetic process"/>
    <property type="evidence" value="ECO:0007669"/>
    <property type="project" value="InterPro"/>
</dbReference>
<evidence type="ECO:0000256" key="5">
    <source>
        <dbReference type="ARBA" id="ARBA00022832"/>
    </source>
</evidence>
<comment type="similarity">
    <text evidence="2">Belongs to the ATP-dependent AMP-binding enzyme family.</text>
</comment>
<dbReference type="KEGG" id="dac:Daci_4756"/>
<feature type="domain" description="Carrier" evidence="8">
    <location>
        <begin position="598"/>
        <end position="673"/>
    </location>
</feature>
<dbReference type="CDD" id="cd05930">
    <property type="entry name" value="A_NRPS"/>
    <property type="match status" value="1"/>
</dbReference>
<keyword evidence="6" id="KW-0443">Lipid metabolism</keyword>
<name>A9BM40_DELAS</name>
<feature type="region of interest" description="Disordered" evidence="7">
    <location>
        <begin position="1746"/>
        <end position="1766"/>
    </location>
</feature>
<dbReference type="FunFam" id="3.40.50.12780:FF:000012">
    <property type="entry name" value="Non-ribosomal peptide synthetase"/>
    <property type="match status" value="1"/>
</dbReference>
<dbReference type="Pfam" id="PF00668">
    <property type="entry name" value="Condensation"/>
    <property type="match status" value="1"/>
</dbReference>
<dbReference type="PANTHER" id="PTHR45527:SF1">
    <property type="entry name" value="FATTY ACID SYNTHASE"/>
    <property type="match status" value="1"/>
</dbReference>
<dbReference type="Gene3D" id="3.30.300.30">
    <property type="match status" value="2"/>
</dbReference>
<dbReference type="InterPro" id="IPR025110">
    <property type="entry name" value="AMP-bd_C"/>
</dbReference>
<dbReference type="FunFam" id="3.40.50.980:FF:000002">
    <property type="entry name" value="Enterobactin synthetase component F"/>
    <property type="match status" value="1"/>
</dbReference>
<dbReference type="PANTHER" id="PTHR45527">
    <property type="entry name" value="NONRIBOSOMAL PEPTIDE SYNTHETASE"/>
    <property type="match status" value="1"/>
</dbReference>
<dbReference type="FunFam" id="2.30.38.10:FF:000001">
    <property type="entry name" value="Non-ribosomal peptide synthetase PvdI"/>
    <property type="match status" value="1"/>
</dbReference>
<dbReference type="InterPro" id="IPR020845">
    <property type="entry name" value="AMP-binding_CS"/>
</dbReference>
<dbReference type="NCBIfam" id="TIGR01733">
    <property type="entry name" value="AA-adenyl-dom"/>
    <property type="match status" value="1"/>
</dbReference>
<dbReference type="InterPro" id="IPR009081">
    <property type="entry name" value="PP-bd_ACP"/>
</dbReference>
<dbReference type="InterPro" id="IPR001242">
    <property type="entry name" value="Condensation_dom"/>
</dbReference>
<dbReference type="STRING" id="398578.Daci_4756"/>
<dbReference type="SUPFAM" id="SSF56801">
    <property type="entry name" value="Acetyl-CoA synthetase-like"/>
    <property type="match status" value="2"/>
</dbReference>
<protein>
    <submittedName>
        <fullName evidence="9">Amino acid adenylation domain protein</fullName>
    </submittedName>
</protein>
<dbReference type="InterPro" id="IPR040097">
    <property type="entry name" value="FAAL/FAAC"/>
</dbReference>
<dbReference type="Gene3D" id="3.30.559.30">
    <property type="entry name" value="Nonribosomal peptide synthetase, condensation domain"/>
    <property type="match status" value="1"/>
</dbReference>
<dbReference type="RefSeq" id="WP_012206555.1">
    <property type="nucleotide sequence ID" value="NC_010002.1"/>
</dbReference>
<organism evidence="9 10">
    <name type="scientific">Delftia acidovorans (strain DSM 14801 / SPH-1)</name>
    <dbReference type="NCBI Taxonomy" id="398578"/>
    <lineage>
        <taxon>Bacteria</taxon>
        <taxon>Pseudomonadati</taxon>
        <taxon>Pseudomonadota</taxon>
        <taxon>Betaproteobacteria</taxon>
        <taxon>Burkholderiales</taxon>
        <taxon>Comamonadaceae</taxon>
        <taxon>Delftia</taxon>
    </lineage>
</organism>
<dbReference type="Pfam" id="PF13193">
    <property type="entry name" value="AMP-binding_C"/>
    <property type="match status" value="1"/>
</dbReference>
<evidence type="ECO:0000256" key="7">
    <source>
        <dbReference type="SAM" id="MobiDB-lite"/>
    </source>
</evidence>
<dbReference type="PROSITE" id="PS00455">
    <property type="entry name" value="AMP_BINDING"/>
    <property type="match status" value="2"/>
</dbReference>
<comment type="cofactor">
    <cofactor evidence="1">
        <name>pantetheine 4'-phosphate</name>
        <dbReference type="ChEBI" id="CHEBI:47942"/>
    </cofactor>
</comment>
<dbReference type="PROSITE" id="PS50075">
    <property type="entry name" value="CARRIER"/>
    <property type="match status" value="2"/>
</dbReference>
<dbReference type="GO" id="GO:0006631">
    <property type="term" value="P:fatty acid metabolic process"/>
    <property type="evidence" value="ECO:0007669"/>
    <property type="project" value="UniProtKB-KW"/>
</dbReference>
<dbReference type="InterPro" id="IPR023213">
    <property type="entry name" value="CAT-like_dom_sf"/>
</dbReference>
<dbReference type="GO" id="GO:0009366">
    <property type="term" value="C:enterobactin synthetase complex"/>
    <property type="evidence" value="ECO:0007669"/>
    <property type="project" value="TreeGrafter"/>
</dbReference>
<dbReference type="InterPro" id="IPR010071">
    <property type="entry name" value="AA_adenyl_dom"/>
</dbReference>
<evidence type="ECO:0000256" key="3">
    <source>
        <dbReference type="ARBA" id="ARBA00022450"/>
    </source>
</evidence>
<gene>
    <name evidence="9" type="ordered locus">Daci_4756</name>
</gene>
<dbReference type="SUPFAM" id="SSF52777">
    <property type="entry name" value="CoA-dependent acyltransferases"/>
    <property type="match status" value="2"/>
</dbReference>
<dbReference type="Gene3D" id="2.30.38.10">
    <property type="entry name" value="Luciferase, Domain 3"/>
    <property type="match status" value="1"/>
</dbReference>
<dbReference type="GO" id="GO:0072330">
    <property type="term" value="P:monocarboxylic acid biosynthetic process"/>
    <property type="evidence" value="ECO:0007669"/>
    <property type="project" value="UniProtKB-ARBA"/>
</dbReference>
<evidence type="ECO:0000256" key="4">
    <source>
        <dbReference type="ARBA" id="ARBA00022553"/>
    </source>
</evidence>
<proteinExistence type="inferred from homology"/>
<feature type="domain" description="Carrier" evidence="8">
    <location>
        <begin position="1674"/>
        <end position="1749"/>
    </location>
</feature>